<dbReference type="AlphaFoldDB" id="A0A4Q7TZJ5"/>
<keyword evidence="2" id="KW-1185">Reference proteome</keyword>
<reference evidence="1 2" key="1">
    <citation type="journal article" date="2015" name="Stand. Genomic Sci.">
        <title>Genomic Encyclopedia of Bacterial and Archaeal Type Strains, Phase III: the genomes of soil and plant-associated and newly described type strains.</title>
        <authorList>
            <person name="Whitman W.B."/>
            <person name="Woyke T."/>
            <person name="Klenk H.P."/>
            <person name="Zhou Y."/>
            <person name="Lilburn T.G."/>
            <person name="Beck B.J."/>
            <person name="De Vos P."/>
            <person name="Vandamme P."/>
            <person name="Eisen J.A."/>
            <person name="Garrity G."/>
            <person name="Hugenholtz P."/>
            <person name="Kyrpides N.C."/>
        </authorList>
    </citation>
    <scope>NUCLEOTIDE SEQUENCE [LARGE SCALE GENOMIC DNA]</scope>
    <source>
        <strain evidence="1 2">RF6</strain>
    </source>
</reference>
<protein>
    <submittedName>
        <fullName evidence="1">Putative type II/III system pilus formation protein</fullName>
    </submittedName>
</protein>
<accession>A0A4Q7TZJ5</accession>
<comment type="caution">
    <text evidence="1">The sequence shown here is derived from an EMBL/GenBank/DDBJ whole genome shotgun (WGS) entry which is preliminary data.</text>
</comment>
<evidence type="ECO:0000313" key="1">
    <source>
        <dbReference type="EMBL" id="RZT66576.1"/>
    </source>
</evidence>
<gene>
    <name evidence="1" type="ORF">EV139_0696</name>
</gene>
<sequence length="130" mass="13193">MLLALALAGCGAVQGDARDEGAARTSEEQELIGGDVIAPVTKDATALRGASVDLVVGQTLNIDTASLDVASYRGAVSDPEVAVFTAGHRDDSAEFNPGVTALAVGTTEVTLTHEQGGVEPLRFTVVVSAQ</sequence>
<dbReference type="EMBL" id="SHKI01000003">
    <property type="protein sequence ID" value="RZT66576.1"/>
    <property type="molecule type" value="Genomic_DNA"/>
</dbReference>
<proteinExistence type="predicted"/>
<name>A0A4Q7TZJ5_9MICO</name>
<organism evidence="1 2">
    <name type="scientific">Leucobacter luti</name>
    <dbReference type="NCBI Taxonomy" id="340320"/>
    <lineage>
        <taxon>Bacteria</taxon>
        <taxon>Bacillati</taxon>
        <taxon>Actinomycetota</taxon>
        <taxon>Actinomycetes</taxon>
        <taxon>Micrococcales</taxon>
        <taxon>Microbacteriaceae</taxon>
        <taxon>Leucobacter</taxon>
    </lineage>
</organism>
<evidence type="ECO:0000313" key="2">
    <source>
        <dbReference type="Proteomes" id="UP000291832"/>
    </source>
</evidence>
<dbReference type="Proteomes" id="UP000291832">
    <property type="component" value="Unassembled WGS sequence"/>
</dbReference>